<dbReference type="GO" id="GO:0016787">
    <property type="term" value="F:hydrolase activity"/>
    <property type="evidence" value="ECO:0007669"/>
    <property type="project" value="UniProtKB-KW"/>
</dbReference>
<organism evidence="2 3">
    <name type="scientific">Hohaiivirga grylli</name>
    <dbReference type="NCBI Taxonomy" id="3133970"/>
    <lineage>
        <taxon>Bacteria</taxon>
        <taxon>Pseudomonadati</taxon>
        <taxon>Pseudomonadota</taxon>
        <taxon>Alphaproteobacteria</taxon>
        <taxon>Hyphomicrobiales</taxon>
        <taxon>Methylobacteriaceae</taxon>
        <taxon>Hohaiivirga</taxon>
    </lineage>
</organism>
<feature type="domain" description="Serine aminopeptidase S33" evidence="1">
    <location>
        <begin position="42"/>
        <end position="298"/>
    </location>
</feature>
<gene>
    <name evidence="2" type="ORF">WJT86_08885</name>
</gene>
<dbReference type="PANTHER" id="PTHR11614">
    <property type="entry name" value="PHOSPHOLIPASE-RELATED"/>
    <property type="match status" value="1"/>
</dbReference>
<dbReference type="Proteomes" id="UP001418637">
    <property type="component" value="Unassembled WGS sequence"/>
</dbReference>
<keyword evidence="3" id="KW-1185">Reference proteome</keyword>
<sequence>MITKDLLHTEENPIPPDAYSTFIETSDGVQLRTASWDSRQEPPQGTVLILQGRAEFIEKHFEVIRELQDRGFAVVAFDWRGQGGSQRLVGNPRKGHIRDFSAFHLDVEAITSNILKPYMPPPYYGLAYSMGGAIALDMASRQTLPVERLIAISPMLGINLIKKPALASFTANLCCAFGLGKAFIPFGGSTSISTRPFNRNRLSSDPTRYARISDVANTLGEAAIGAPTIAWTKAAFRLMKKLNRIETLNRIIIPSLIIAGGNDTVCDPGMMERASTHMRNAASVFIPHARHEIYLEQDSYREAFWAAFDAFIPGKLTSPQEIQKASKA</sequence>
<dbReference type="Pfam" id="PF12146">
    <property type="entry name" value="Hydrolase_4"/>
    <property type="match status" value="1"/>
</dbReference>
<comment type="caution">
    <text evidence="2">The sequence shown here is derived from an EMBL/GenBank/DDBJ whole genome shotgun (WGS) entry which is preliminary data.</text>
</comment>
<proteinExistence type="predicted"/>
<evidence type="ECO:0000313" key="2">
    <source>
        <dbReference type="EMBL" id="MEN3931170.1"/>
    </source>
</evidence>
<protein>
    <submittedName>
        <fullName evidence="2">Alpha/beta hydrolase</fullName>
    </submittedName>
</protein>
<dbReference type="RefSeq" id="WP_346337208.1">
    <property type="nucleotide sequence ID" value="NZ_JBBYXI010000003.1"/>
</dbReference>
<dbReference type="Gene3D" id="3.40.50.1820">
    <property type="entry name" value="alpha/beta hydrolase"/>
    <property type="match status" value="1"/>
</dbReference>
<keyword evidence="2" id="KW-0378">Hydrolase</keyword>
<accession>A0ABV0BK73</accession>
<reference evidence="2 3" key="1">
    <citation type="submission" date="2024-04" db="EMBL/GenBank/DDBJ databases">
        <title>A novel species isolated from cricket.</title>
        <authorList>
            <person name="Wang H.-C."/>
        </authorList>
    </citation>
    <scope>NUCLEOTIDE SEQUENCE [LARGE SCALE GENOMIC DNA]</scope>
    <source>
        <strain evidence="2 3">WL0021</strain>
    </source>
</reference>
<evidence type="ECO:0000259" key="1">
    <source>
        <dbReference type="Pfam" id="PF12146"/>
    </source>
</evidence>
<name>A0ABV0BK73_9HYPH</name>
<dbReference type="InterPro" id="IPR051044">
    <property type="entry name" value="MAG_DAG_Lipase"/>
</dbReference>
<dbReference type="InterPro" id="IPR029058">
    <property type="entry name" value="AB_hydrolase_fold"/>
</dbReference>
<dbReference type="EMBL" id="JBBYXI010000003">
    <property type="protein sequence ID" value="MEN3931170.1"/>
    <property type="molecule type" value="Genomic_DNA"/>
</dbReference>
<dbReference type="InterPro" id="IPR022742">
    <property type="entry name" value="Hydrolase_4"/>
</dbReference>
<dbReference type="SUPFAM" id="SSF53474">
    <property type="entry name" value="alpha/beta-Hydrolases"/>
    <property type="match status" value="1"/>
</dbReference>
<evidence type="ECO:0000313" key="3">
    <source>
        <dbReference type="Proteomes" id="UP001418637"/>
    </source>
</evidence>